<keyword evidence="4" id="KW-1185">Reference proteome</keyword>
<dbReference type="GO" id="GO:0006508">
    <property type="term" value="P:proteolysis"/>
    <property type="evidence" value="ECO:0007669"/>
    <property type="project" value="InterPro"/>
</dbReference>
<evidence type="ECO:0000256" key="2">
    <source>
        <dbReference type="ARBA" id="ARBA00024195"/>
    </source>
</evidence>
<dbReference type="InterPro" id="IPR001254">
    <property type="entry name" value="Trypsin_dom"/>
</dbReference>
<dbReference type="PRINTS" id="PR00722">
    <property type="entry name" value="CHYMOTRYPSIN"/>
</dbReference>
<organism evidence="3 4">
    <name type="scientific">Owenia fusiformis</name>
    <name type="common">Polychaete worm</name>
    <dbReference type="NCBI Taxonomy" id="6347"/>
    <lineage>
        <taxon>Eukaryota</taxon>
        <taxon>Metazoa</taxon>
        <taxon>Spiralia</taxon>
        <taxon>Lophotrochozoa</taxon>
        <taxon>Annelida</taxon>
        <taxon>Polychaeta</taxon>
        <taxon>Sedentaria</taxon>
        <taxon>Canalipalpata</taxon>
        <taxon>Sabellida</taxon>
        <taxon>Oweniida</taxon>
        <taxon>Oweniidae</taxon>
        <taxon>Owenia</taxon>
    </lineage>
</organism>
<dbReference type="GO" id="GO:0004252">
    <property type="term" value="F:serine-type endopeptidase activity"/>
    <property type="evidence" value="ECO:0007669"/>
    <property type="project" value="InterPro"/>
</dbReference>
<dbReference type="PROSITE" id="PS00134">
    <property type="entry name" value="TRYPSIN_HIS"/>
    <property type="match status" value="1"/>
</dbReference>
<protein>
    <submittedName>
        <fullName evidence="3">Uncharacterized protein</fullName>
    </submittedName>
</protein>
<dbReference type="OrthoDB" id="6267810at2759"/>
<dbReference type="PANTHER" id="PTHR24256">
    <property type="entry name" value="TRYPTASE-RELATED"/>
    <property type="match status" value="1"/>
</dbReference>
<reference evidence="3" key="1">
    <citation type="submission" date="2022-03" db="EMBL/GenBank/DDBJ databases">
        <authorList>
            <person name="Martin C."/>
        </authorList>
    </citation>
    <scope>NUCLEOTIDE SEQUENCE</scope>
</reference>
<evidence type="ECO:0000313" key="4">
    <source>
        <dbReference type="Proteomes" id="UP000749559"/>
    </source>
</evidence>
<dbReference type="CDD" id="cd00190">
    <property type="entry name" value="Tryp_SPc"/>
    <property type="match status" value="1"/>
</dbReference>
<name>A0A8J1TY05_OWEFU</name>
<dbReference type="InterPro" id="IPR009003">
    <property type="entry name" value="Peptidase_S1_PA"/>
</dbReference>
<dbReference type="PROSITE" id="PS50240">
    <property type="entry name" value="TRYPSIN_DOM"/>
    <property type="match status" value="1"/>
</dbReference>
<dbReference type="Gene3D" id="2.40.10.10">
    <property type="entry name" value="Trypsin-like serine proteases"/>
    <property type="match status" value="1"/>
</dbReference>
<dbReference type="Pfam" id="PF00089">
    <property type="entry name" value="Trypsin"/>
    <property type="match status" value="1"/>
</dbReference>
<dbReference type="InterPro" id="IPR018114">
    <property type="entry name" value="TRYPSIN_HIS"/>
</dbReference>
<proteinExistence type="inferred from homology"/>
<dbReference type="SUPFAM" id="SSF50494">
    <property type="entry name" value="Trypsin-like serine proteases"/>
    <property type="match status" value="1"/>
</dbReference>
<dbReference type="InterPro" id="IPR043504">
    <property type="entry name" value="Peptidase_S1_PA_chymotrypsin"/>
</dbReference>
<dbReference type="InterPro" id="IPR001314">
    <property type="entry name" value="Peptidase_S1A"/>
</dbReference>
<comment type="similarity">
    <text evidence="2">Belongs to the peptidase S1 family. CLIP subfamily.</text>
</comment>
<dbReference type="AlphaFoldDB" id="A0A8J1TY05"/>
<dbReference type="SMART" id="SM00020">
    <property type="entry name" value="Tryp_SPc"/>
    <property type="match status" value="1"/>
</dbReference>
<gene>
    <name evidence="3" type="ORF">OFUS_LOCUS12871</name>
</gene>
<evidence type="ECO:0000313" key="3">
    <source>
        <dbReference type="EMBL" id="CAH1787099.1"/>
    </source>
</evidence>
<dbReference type="EMBL" id="CAIIXF020000006">
    <property type="protein sequence ID" value="CAH1787099.1"/>
    <property type="molecule type" value="Genomic_DNA"/>
</dbReference>
<comment type="caution">
    <text evidence="3">The sequence shown here is derived from an EMBL/GenBank/DDBJ whole genome shotgun (WGS) entry which is preliminary data.</text>
</comment>
<dbReference type="Proteomes" id="UP000749559">
    <property type="component" value="Unassembled WGS sequence"/>
</dbReference>
<sequence length="266" mass="28432">MIAILSLLCTCIGIANAIANGQPTDRGEYPYVVSIFEDIFLIVGDATCAGALIAPGWVLTAAHCYNTNNDPADYEVITGMYDLNNPGEVQEQYFDVQSFTRHPEYVGGGQQLHDIAIIQLSGQADVSGRWTKTVPIGSASATFTNQNCTIMGWGETEIGTRSEVLDEGFGRINTDQECDERWTNIQMTANHTCIGGDDAESGTAMCNGDDGGPLQCTEGGNIVVAGVASFAVATACADAPRLPSVYTDVTKYRDWICATTNNEVCQ</sequence>
<keyword evidence="1" id="KW-1015">Disulfide bond</keyword>
<evidence type="ECO:0000256" key="1">
    <source>
        <dbReference type="ARBA" id="ARBA00023157"/>
    </source>
</evidence>
<dbReference type="FunFam" id="2.40.10.10:FF:000068">
    <property type="entry name" value="transmembrane protease serine 2"/>
    <property type="match status" value="1"/>
</dbReference>
<accession>A0A8J1TY05</accession>
<dbReference type="InterPro" id="IPR051487">
    <property type="entry name" value="Ser/Thr_Proteases_Immune/Dev"/>
</dbReference>